<reference evidence="1 2" key="3">
    <citation type="journal article" date="2013" name="Rice">
        <title>Improvement of the Oryza sativa Nipponbare reference genome using next generation sequence and optical map data.</title>
        <authorList>
            <person name="Kawahara Y."/>
            <person name="de la Bastide M."/>
            <person name="Hamilton J.P."/>
            <person name="Kanamori H."/>
            <person name="McCombie W.R."/>
            <person name="Ouyang S."/>
            <person name="Schwartz D.C."/>
            <person name="Tanaka T."/>
            <person name="Wu J."/>
            <person name="Zhou S."/>
            <person name="Childs K.L."/>
            <person name="Davidson R.M."/>
            <person name="Lin H."/>
            <person name="Quesada-Ocampo L."/>
            <person name="Vaillancourt B."/>
            <person name="Sakai H."/>
            <person name="Lee S.S."/>
            <person name="Kim J."/>
            <person name="Numa H."/>
            <person name="Itoh T."/>
            <person name="Buell C.R."/>
            <person name="Matsumoto T."/>
        </authorList>
    </citation>
    <scope>NUCLEOTIDE SEQUENCE [LARGE SCALE GENOMIC DNA]</scope>
    <source>
        <strain evidence="2">cv. Nipponbare</strain>
    </source>
</reference>
<reference evidence="1 2" key="2">
    <citation type="journal article" date="2013" name="Plant Cell Physiol.">
        <title>Rice Annotation Project Database (RAP-DB): an integrative and interactive database for rice genomics.</title>
        <authorList>
            <person name="Sakai H."/>
            <person name="Lee S.S."/>
            <person name="Tanaka T."/>
            <person name="Numa H."/>
            <person name="Kim J."/>
            <person name="Kawahara Y."/>
            <person name="Wakimoto H."/>
            <person name="Yang C.C."/>
            <person name="Iwamoto M."/>
            <person name="Abe T."/>
            <person name="Yamada Y."/>
            <person name="Muto A."/>
            <person name="Inokuchi H."/>
            <person name="Ikemura T."/>
            <person name="Matsumoto T."/>
            <person name="Sasaki T."/>
            <person name="Itoh T."/>
        </authorList>
    </citation>
    <scope>NUCLEOTIDE SEQUENCE [LARGE SCALE GENOMIC DNA]</scope>
    <source>
        <strain evidence="2">cv. Nipponbare</strain>
    </source>
</reference>
<evidence type="ECO:0000313" key="1">
    <source>
        <dbReference type="EMBL" id="BAS73448.1"/>
    </source>
</evidence>
<dbReference type="AlphaFoldDB" id="A0A0P0V620"/>
<organism evidence="1 2">
    <name type="scientific">Oryza sativa subsp. japonica</name>
    <name type="common">Rice</name>
    <dbReference type="NCBI Taxonomy" id="39947"/>
    <lineage>
        <taxon>Eukaryota</taxon>
        <taxon>Viridiplantae</taxon>
        <taxon>Streptophyta</taxon>
        <taxon>Embryophyta</taxon>
        <taxon>Tracheophyta</taxon>
        <taxon>Spermatophyta</taxon>
        <taxon>Magnoliopsida</taxon>
        <taxon>Liliopsida</taxon>
        <taxon>Poales</taxon>
        <taxon>Poaceae</taxon>
        <taxon>BOP clade</taxon>
        <taxon>Oryzoideae</taxon>
        <taxon>Oryzeae</taxon>
        <taxon>Oryzinae</taxon>
        <taxon>Oryza</taxon>
        <taxon>Oryza sativa</taxon>
    </lineage>
</organism>
<name>A0A0P0V620_ORYSJ</name>
<keyword evidence="2" id="KW-1185">Reference proteome</keyword>
<dbReference type="EMBL" id="AP014957">
    <property type="protein sequence ID" value="BAS73448.1"/>
    <property type="molecule type" value="Genomic_DNA"/>
</dbReference>
<gene>
    <name evidence="1" type="ordered locus">Os01g0651200</name>
    <name evidence="1" type="ORF">OSNPB_010651200</name>
</gene>
<reference evidence="2" key="1">
    <citation type="journal article" date="2005" name="Nature">
        <title>The map-based sequence of the rice genome.</title>
        <authorList>
            <consortium name="International rice genome sequencing project (IRGSP)"/>
            <person name="Matsumoto T."/>
            <person name="Wu J."/>
            <person name="Kanamori H."/>
            <person name="Katayose Y."/>
            <person name="Fujisawa M."/>
            <person name="Namiki N."/>
            <person name="Mizuno H."/>
            <person name="Yamamoto K."/>
            <person name="Antonio B.A."/>
            <person name="Baba T."/>
            <person name="Sakata K."/>
            <person name="Nagamura Y."/>
            <person name="Aoki H."/>
            <person name="Arikawa K."/>
            <person name="Arita K."/>
            <person name="Bito T."/>
            <person name="Chiden Y."/>
            <person name="Fujitsuka N."/>
            <person name="Fukunaka R."/>
            <person name="Hamada M."/>
            <person name="Harada C."/>
            <person name="Hayashi A."/>
            <person name="Hijishita S."/>
            <person name="Honda M."/>
            <person name="Hosokawa S."/>
            <person name="Ichikawa Y."/>
            <person name="Idonuma A."/>
            <person name="Iijima M."/>
            <person name="Ikeda M."/>
            <person name="Ikeno M."/>
            <person name="Ito K."/>
            <person name="Ito S."/>
            <person name="Ito T."/>
            <person name="Ito Y."/>
            <person name="Ito Y."/>
            <person name="Iwabuchi A."/>
            <person name="Kamiya K."/>
            <person name="Karasawa W."/>
            <person name="Kurita K."/>
            <person name="Katagiri S."/>
            <person name="Kikuta A."/>
            <person name="Kobayashi H."/>
            <person name="Kobayashi N."/>
            <person name="Machita K."/>
            <person name="Maehara T."/>
            <person name="Masukawa M."/>
            <person name="Mizubayashi T."/>
            <person name="Mukai Y."/>
            <person name="Nagasaki H."/>
            <person name="Nagata Y."/>
            <person name="Naito S."/>
            <person name="Nakashima M."/>
            <person name="Nakama Y."/>
            <person name="Nakamichi Y."/>
            <person name="Nakamura M."/>
            <person name="Meguro A."/>
            <person name="Negishi M."/>
            <person name="Ohta I."/>
            <person name="Ohta T."/>
            <person name="Okamoto M."/>
            <person name="Ono N."/>
            <person name="Saji S."/>
            <person name="Sakaguchi M."/>
            <person name="Sakai K."/>
            <person name="Shibata M."/>
            <person name="Shimokawa T."/>
            <person name="Song J."/>
            <person name="Takazaki Y."/>
            <person name="Terasawa K."/>
            <person name="Tsugane M."/>
            <person name="Tsuji K."/>
            <person name="Ueda S."/>
            <person name="Waki K."/>
            <person name="Yamagata H."/>
            <person name="Yamamoto M."/>
            <person name="Yamamoto S."/>
            <person name="Yamane H."/>
            <person name="Yoshiki S."/>
            <person name="Yoshihara R."/>
            <person name="Yukawa K."/>
            <person name="Zhong H."/>
            <person name="Yano M."/>
            <person name="Yuan Q."/>
            <person name="Ouyang S."/>
            <person name="Liu J."/>
            <person name="Jones K.M."/>
            <person name="Gansberger K."/>
            <person name="Moffat K."/>
            <person name="Hill J."/>
            <person name="Bera J."/>
            <person name="Fadrosh D."/>
            <person name="Jin S."/>
            <person name="Johri S."/>
            <person name="Kim M."/>
            <person name="Overton L."/>
            <person name="Reardon M."/>
            <person name="Tsitrin T."/>
            <person name="Vuong H."/>
            <person name="Weaver B."/>
            <person name="Ciecko A."/>
            <person name="Tallon L."/>
            <person name="Jackson J."/>
            <person name="Pai G."/>
            <person name="Aken S.V."/>
            <person name="Utterback T."/>
            <person name="Reidmuller S."/>
            <person name="Feldblyum T."/>
            <person name="Hsiao J."/>
            <person name="Zismann V."/>
            <person name="Iobst S."/>
            <person name="de Vazeille A.R."/>
            <person name="Buell C.R."/>
            <person name="Ying K."/>
            <person name="Li Y."/>
            <person name="Lu T."/>
            <person name="Huang Y."/>
            <person name="Zhao Q."/>
            <person name="Feng Q."/>
            <person name="Zhang L."/>
            <person name="Zhu J."/>
            <person name="Weng Q."/>
            <person name="Mu J."/>
            <person name="Lu Y."/>
            <person name="Fan D."/>
            <person name="Liu Y."/>
            <person name="Guan J."/>
            <person name="Zhang Y."/>
            <person name="Yu S."/>
            <person name="Liu X."/>
            <person name="Zhang Y."/>
            <person name="Hong G."/>
            <person name="Han B."/>
            <person name="Choisne N."/>
            <person name="Demange N."/>
            <person name="Orjeda G."/>
            <person name="Samain S."/>
            <person name="Cattolico L."/>
            <person name="Pelletier E."/>
            <person name="Couloux A."/>
            <person name="Segurens B."/>
            <person name="Wincker P."/>
            <person name="D'Hont A."/>
            <person name="Scarpelli C."/>
            <person name="Weissenbach J."/>
            <person name="Salanoubat M."/>
            <person name="Quetier F."/>
            <person name="Yu Y."/>
            <person name="Kim H.R."/>
            <person name="Rambo T."/>
            <person name="Currie J."/>
            <person name="Collura K."/>
            <person name="Luo M."/>
            <person name="Yang T."/>
            <person name="Ammiraju J.S.S."/>
            <person name="Engler F."/>
            <person name="Soderlund C."/>
            <person name="Wing R.A."/>
            <person name="Palmer L.E."/>
            <person name="de la Bastide M."/>
            <person name="Spiegel L."/>
            <person name="Nascimento L."/>
            <person name="Zutavern T."/>
            <person name="O'Shaughnessy A."/>
            <person name="Dike S."/>
            <person name="Dedhia N."/>
            <person name="Preston R."/>
            <person name="Balija V."/>
            <person name="McCombie W.R."/>
            <person name="Chow T."/>
            <person name="Chen H."/>
            <person name="Chung M."/>
            <person name="Chen C."/>
            <person name="Shaw J."/>
            <person name="Wu H."/>
            <person name="Hsiao K."/>
            <person name="Chao Y."/>
            <person name="Chu M."/>
            <person name="Cheng C."/>
            <person name="Hour A."/>
            <person name="Lee P."/>
            <person name="Lin S."/>
            <person name="Lin Y."/>
            <person name="Liou J."/>
            <person name="Liu S."/>
            <person name="Hsing Y."/>
            <person name="Raghuvanshi S."/>
            <person name="Mohanty A."/>
            <person name="Bharti A.K."/>
            <person name="Gaur A."/>
            <person name="Gupta V."/>
            <person name="Kumar D."/>
            <person name="Ravi V."/>
            <person name="Vij S."/>
            <person name="Kapur A."/>
            <person name="Khurana P."/>
            <person name="Khurana P."/>
            <person name="Khurana J.P."/>
            <person name="Tyagi A.K."/>
            <person name="Gaikwad K."/>
            <person name="Singh A."/>
            <person name="Dalal V."/>
            <person name="Srivastava S."/>
            <person name="Dixit A."/>
            <person name="Pal A.K."/>
            <person name="Ghazi I.A."/>
            <person name="Yadav M."/>
            <person name="Pandit A."/>
            <person name="Bhargava A."/>
            <person name="Sureshbabu K."/>
            <person name="Batra K."/>
            <person name="Sharma T.R."/>
            <person name="Mohapatra T."/>
            <person name="Singh N.K."/>
            <person name="Messing J."/>
            <person name="Nelson A.B."/>
            <person name="Fuks G."/>
            <person name="Kavchok S."/>
            <person name="Keizer G."/>
            <person name="Linton E."/>
            <person name="Llaca V."/>
            <person name="Song R."/>
            <person name="Tanyolac B."/>
            <person name="Young S."/>
            <person name="Ho-Il K."/>
            <person name="Hahn J.H."/>
            <person name="Sangsakoo G."/>
            <person name="Vanavichit A."/>
            <person name="de Mattos Luiz.A.T."/>
            <person name="Zimmer P.D."/>
            <person name="Malone G."/>
            <person name="Dellagostin O."/>
            <person name="de Oliveira A.C."/>
            <person name="Bevan M."/>
            <person name="Bancroft I."/>
            <person name="Minx P."/>
            <person name="Cordum H."/>
            <person name="Wilson R."/>
            <person name="Cheng Z."/>
            <person name="Jin W."/>
            <person name="Jiang J."/>
            <person name="Leong S.A."/>
            <person name="Iwama H."/>
            <person name="Gojobori T."/>
            <person name="Itoh T."/>
            <person name="Niimura Y."/>
            <person name="Fujii Y."/>
            <person name="Habara T."/>
            <person name="Sakai H."/>
            <person name="Sato Y."/>
            <person name="Wilson G."/>
            <person name="Kumar K."/>
            <person name="McCouch S."/>
            <person name="Juretic N."/>
            <person name="Hoen D."/>
            <person name="Wright S."/>
            <person name="Bruskiewich R."/>
            <person name="Bureau T."/>
            <person name="Miyao A."/>
            <person name="Hirochika H."/>
            <person name="Nishikawa T."/>
            <person name="Kadowaki K."/>
            <person name="Sugiura M."/>
            <person name="Burr B."/>
            <person name="Sasaki T."/>
        </authorList>
    </citation>
    <scope>NUCLEOTIDE SEQUENCE [LARGE SCALE GENOMIC DNA]</scope>
    <source>
        <strain evidence="2">cv. Nipponbare</strain>
    </source>
</reference>
<dbReference type="Proteomes" id="UP000059680">
    <property type="component" value="Chromosome 1"/>
</dbReference>
<protein>
    <submittedName>
        <fullName evidence="1">Os01g0651200 protein</fullName>
    </submittedName>
</protein>
<accession>A0A0P0V620</accession>
<evidence type="ECO:0000313" key="2">
    <source>
        <dbReference type="Proteomes" id="UP000059680"/>
    </source>
</evidence>
<dbReference type="ESTHER" id="orysa-Q5VP27">
    <property type="family name" value="Plant_phospholipase"/>
</dbReference>
<proteinExistence type="predicted"/>
<dbReference type="Gramene" id="Os01t0651200-01">
    <property type="protein sequence ID" value="Os01t0651200-01"/>
    <property type="gene ID" value="Os01g0651200"/>
</dbReference>
<sequence length="73" mass="8009">GPEGADGTDPSVHRGYLSLYTSEDQCSELNKQSARMQVCAPRPAPSLTLLWLYGTSTTSSVSRCKSFYHFAYS</sequence>
<feature type="non-terminal residue" evidence="1">
    <location>
        <position position="1"/>
    </location>
</feature>